<accession>A0A0F9K3D7</accession>
<evidence type="ECO:0000313" key="1">
    <source>
        <dbReference type="EMBL" id="KKM69161.1"/>
    </source>
</evidence>
<proteinExistence type="predicted"/>
<protein>
    <submittedName>
        <fullName evidence="1">Uncharacterized protein</fullName>
    </submittedName>
</protein>
<reference evidence="1" key="1">
    <citation type="journal article" date="2015" name="Nature">
        <title>Complex archaea that bridge the gap between prokaryotes and eukaryotes.</title>
        <authorList>
            <person name="Spang A."/>
            <person name="Saw J.H."/>
            <person name="Jorgensen S.L."/>
            <person name="Zaremba-Niedzwiedzka K."/>
            <person name="Martijn J."/>
            <person name="Lind A.E."/>
            <person name="van Eijk R."/>
            <person name="Schleper C."/>
            <person name="Guy L."/>
            <person name="Ettema T.J."/>
        </authorList>
    </citation>
    <scope>NUCLEOTIDE SEQUENCE</scope>
</reference>
<gene>
    <name evidence="1" type="ORF">LCGC14_1453630</name>
</gene>
<dbReference type="EMBL" id="LAZR01010037">
    <property type="protein sequence ID" value="KKM69161.1"/>
    <property type="molecule type" value="Genomic_DNA"/>
</dbReference>
<dbReference type="AlphaFoldDB" id="A0A0F9K3D7"/>
<organism evidence="1">
    <name type="scientific">marine sediment metagenome</name>
    <dbReference type="NCBI Taxonomy" id="412755"/>
    <lineage>
        <taxon>unclassified sequences</taxon>
        <taxon>metagenomes</taxon>
        <taxon>ecological metagenomes</taxon>
    </lineage>
</organism>
<comment type="caution">
    <text evidence="1">The sequence shown here is derived from an EMBL/GenBank/DDBJ whole genome shotgun (WGS) entry which is preliminary data.</text>
</comment>
<sequence length="209" mass="23407">MDKERDYVAEATAQGWKEDFEGPNKTDAQTFVEKGEKIAALAITQRDATKVENAQLSGRIAKLETANKEFGEYKDAQLARSEARNKDLLNELSLRRSQAVTDNDGETFYKLDREIEQVKEGMNAPPPQQGNGGEQPNPLYDAWLINNDWYNNDPTLKAIADGIEGQIASEGYRVLLITRKLLNGSRKCLLAHSGIKRDRVQLALSRVVN</sequence>
<name>A0A0F9K3D7_9ZZZZ</name>